<dbReference type="Gene3D" id="1.10.10.10">
    <property type="entry name" value="Winged helix-like DNA-binding domain superfamily/Winged helix DNA-binding domain"/>
    <property type="match status" value="1"/>
</dbReference>
<keyword evidence="2" id="KW-0238">DNA-binding</keyword>
<accession>C9YD60</accession>
<dbReference type="GO" id="GO:0006355">
    <property type="term" value="P:regulation of DNA-templated transcription"/>
    <property type="evidence" value="ECO:0007669"/>
    <property type="project" value="UniProtKB-ARBA"/>
</dbReference>
<dbReference type="InterPro" id="IPR019885">
    <property type="entry name" value="Tscrpt_reg_HTH_AsnC-type_CS"/>
</dbReference>
<dbReference type="SUPFAM" id="SSF54909">
    <property type="entry name" value="Dimeric alpha+beta barrel"/>
    <property type="match status" value="1"/>
</dbReference>
<dbReference type="GO" id="GO:0043200">
    <property type="term" value="P:response to amino acid"/>
    <property type="evidence" value="ECO:0007669"/>
    <property type="project" value="TreeGrafter"/>
</dbReference>
<evidence type="ECO:0000256" key="3">
    <source>
        <dbReference type="ARBA" id="ARBA00023163"/>
    </source>
</evidence>
<evidence type="ECO:0000256" key="1">
    <source>
        <dbReference type="ARBA" id="ARBA00023015"/>
    </source>
</evidence>
<gene>
    <name evidence="5" type="primary">lrp</name>
    <name evidence="5" type="ORF">Csp_C26390</name>
</gene>
<dbReference type="PRINTS" id="PR00033">
    <property type="entry name" value="HTHASNC"/>
</dbReference>
<dbReference type="PANTHER" id="PTHR30154:SF46">
    <property type="entry name" value="TRANSCRIPTIONAL REGULATORY PROTEIN"/>
    <property type="match status" value="1"/>
</dbReference>
<dbReference type="Pfam" id="PF01037">
    <property type="entry name" value="AsnC_trans_reg"/>
    <property type="match status" value="1"/>
</dbReference>
<dbReference type="CDD" id="cd00090">
    <property type="entry name" value="HTH_ARSR"/>
    <property type="match status" value="1"/>
</dbReference>
<dbReference type="GO" id="GO:0043565">
    <property type="term" value="F:sequence-specific DNA binding"/>
    <property type="evidence" value="ECO:0007669"/>
    <property type="project" value="InterPro"/>
</dbReference>
<dbReference type="Pfam" id="PF13412">
    <property type="entry name" value="HTH_24"/>
    <property type="match status" value="1"/>
</dbReference>
<dbReference type="SUPFAM" id="SSF46785">
    <property type="entry name" value="Winged helix' DNA-binding domain"/>
    <property type="match status" value="1"/>
</dbReference>
<dbReference type="InterPro" id="IPR011008">
    <property type="entry name" value="Dimeric_a/b-barrel"/>
</dbReference>
<dbReference type="PROSITE" id="PS50956">
    <property type="entry name" value="HTH_ASNC_2"/>
    <property type="match status" value="1"/>
</dbReference>
<proteinExistence type="predicted"/>
<dbReference type="EMBL" id="FN543105">
    <property type="protein sequence ID" value="CBA31006.1"/>
    <property type="molecule type" value="Genomic_DNA"/>
</dbReference>
<dbReference type="PROSITE" id="PS00519">
    <property type="entry name" value="HTH_ASNC_1"/>
    <property type="match status" value="1"/>
</dbReference>
<dbReference type="AlphaFoldDB" id="C9YD60"/>
<dbReference type="Gene3D" id="3.30.70.920">
    <property type="match status" value="1"/>
</dbReference>
<feature type="domain" description="HTH asnC-type" evidence="4">
    <location>
        <begin position="86"/>
        <end position="147"/>
    </location>
</feature>
<keyword evidence="1" id="KW-0805">Transcription regulation</keyword>
<dbReference type="InterPro" id="IPR019887">
    <property type="entry name" value="Tscrpt_reg_AsnC/Lrp_C"/>
</dbReference>
<sequence length="251" mass="27869">MTSACTPLMKARPWSRAYLSSRVTESNAVRMCAGRSRLRGAFMVLVSVFLFGKVYARNSDRCLLSLPENHLSKNDSFSIMRFMETLDRYDLAILSELQNDGRLSNAELATRVGLSAAPCWRRVKALEDSGFITGYRAEINRQKIGLGVLAFVRLDANRNSGDVLHELEEAIRRIPEVISCHYISGTGTFELQVVSRDLNSFSQFAREVLINLPNVKDLHTSFSLGEVKASSALPLSQLQAPPTGAIMKGRP</sequence>
<organism evidence="5">
    <name type="scientific">Curvibacter symbiont subsp. Hydra magnipapillata</name>
    <dbReference type="NCBI Taxonomy" id="667019"/>
    <lineage>
        <taxon>Bacteria</taxon>
        <taxon>Pseudomonadati</taxon>
        <taxon>Pseudomonadota</taxon>
        <taxon>Betaproteobacteria</taxon>
        <taxon>Burkholderiales</taxon>
        <taxon>Comamonadaceae</taxon>
        <taxon>Curvibacter</taxon>
    </lineage>
</organism>
<dbReference type="SMART" id="SM00344">
    <property type="entry name" value="HTH_ASNC"/>
    <property type="match status" value="1"/>
</dbReference>
<keyword evidence="3" id="KW-0804">Transcription</keyword>
<dbReference type="GO" id="GO:0005829">
    <property type="term" value="C:cytosol"/>
    <property type="evidence" value="ECO:0007669"/>
    <property type="project" value="TreeGrafter"/>
</dbReference>
<dbReference type="InterPro" id="IPR019888">
    <property type="entry name" value="Tscrpt_reg_AsnC-like"/>
</dbReference>
<dbReference type="InterPro" id="IPR011991">
    <property type="entry name" value="ArsR-like_HTH"/>
</dbReference>
<dbReference type="InterPro" id="IPR036388">
    <property type="entry name" value="WH-like_DNA-bd_sf"/>
</dbReference>
<evidence type="ECO:0000259" key="4">
    <source>
        <dbReference type="PROSITE" id="PS50956"/>
    </source>
</evidence>
<dbReference type="PANTHER" id="PTHR30154">
    <property type="entry name" value="LEUCINE-RESPONSIVE REGULATORY PROTEIN"/>
    <property type="match status" value="1"/>
</dbReference>
<dbReference type="InterPro" id="IPR036390">
    <property type="entry name" value="WH_DNA-bd_sf"/>
</dbReference>
<evidence type="ECO:0000313" key="5">
    <source>
        <dbReference type="EMBL" id="CBA31006.1"/>
    </source>
</evidence>
<dbReference type="InterPro" id="IPR000485">
    <property type="entry name" value="AsnC-type_HTH_dom"/>
</dbReference>
<reference evidence="5" key="1">
    <citation type="journal article" date="2010" name="Nature">
        <title>The Dynamic genome of Hydra.</title>
        <authorList>
            <person name="Chapman J.A."/>
            <person name="Kirkness E.F."/>
            <person name="Simakov O."/>
            <person name="Hampson S.E."/>
            <person name="Mitros T."/>
            <person name="Weinmaier T."/>
            <person name="Rattei T."/>
            <person name="Balasubramanian P.G."/>
            <person name="Borman J."/>
            <person name="Busam D."/>
            <person name="Disbennett K."/>
            <person name="Pfannkoch C."/>
            <person name="Sumin N."/>
            <person name="Sutton G."/>
            <person name="Viswanathan L."/>
            <person name="Walenz B."/>
            <person name="Goodstein D.M."/>
            <person name="Hellsten U."/>
            <person name="Kawashima T."/>
            <person name="Prochnik S.E."/>
            <person name="Putnam N.H."/>
            <person name="Shu S."/>
            <person name="Blumberg B."/>
            <person name="Dana C.E."/>
            <person name="Gee L."/>
            <person name="Kibler D.F."/>
            <person name="Law L."/>
            <person name="Lindgens D."/>
            <person name="Martinez D.E."/>
            <person name="Peng J."/>
            <person name="Wigge P.A."/>
            <person name="Bertulat B."/>
            <person name="Guder C."/>
            <person name="Nakamura Y."/>
            <person name="Ozbek S."/>
            <person name="Watanabe H."/>
            <person name="Khalturin K."/>
            <person name="Hemmrich G."/>
            <person name="Franke A."/>
            <person name="Augustin R."/>
            <person name="Fraune S."/>
            <person name="Hayakawa E."/>
            <person name="Hayakawa S."/>
            <person name="Hirose M."/>
            <person name="Hwang J."/>
            <person name="Ikeo K."/>
            <person name="Nishimiya-Fujisawa C."/>
            <person name="Ogura A."/>
            <person name="Takahashi T."/>
            <person name="Steinmetz P.R."/>
            <person name="Zhang X."/>
            <person name="Aufschnaiter R."/>
            <person name="Eder M.K."/>
            <person name="Gorny A.K."/>
            <person name="Salvenmoser W."/>
            <person name="Heimberg A.M."/>
            <person name="Wheeler B.M."/>
            <person name="Peterson K.J."/>
            <person name="Boettger A."/>
            <person name="Tischler P."/>
            <person name="Wolf A."/>
            <person name="Gojobori T."/>
            <person name="Remington K.A."/>
            <person name="Strausberg R.L."/>
            <person name="Venter J."/>
            <person name="Technau U."/>
            <person name="Hobmayer B."/>
            <person name="Bosch T.C."/>
            <person name="Holstein T.W."/>
            <person name="Fujisawa T."/>
            <person name="Bode H.R."/>
            <person name="David C.N."/>
            <person name="Rokhsar D.S."/>
            <person name="Steele R.E."/>
        </authorList>
    </citation>
    <scope>NUCLEOTIDE SEQUENCE</scope>
</reference>
<evidence type="ECO:0000256" key="2">
    <source>
        <dbReference type="ARBA" id="ARBA00023125"/>
    </source>
</evidence>
<name>C9YD60_CURXX</name>
<protein>
    <submittedName>
        <fullName evidence="5">Leucine-responsive regulatory protein</fullName>
    </submittedName>
</protein>